<accession>A0A5B2WJY8</accession>
<evidence type="ECO:0000313" key="3">
    <source>
        <dbReference type="Proteomes" id="UP000323454"/>
    </source>
</evidence>
<dbReference type="Proteomes" id="UP000323454">
    <property type="component" value="Unassembled WGS sequence"/>
</dbReference>
<feature type="transmembrane region" description="Helical" evidence="1">
    <location>
        <begin position="237"/>
        <end position="260"/>
    </location>
</feature>
<feature type="transmembrane region" description="Helical" evidence="1">
    <location>
        <begin position="186"/>
        <end position="207"/>
    </location>
</feature>
<name>A0A5B2WJY8_9PSEU</name>
<dbReference type="RefSeq" id="WP_149854929.1">
    <property type="nucleotide sequence ID" value="NZ_VUOB01000092.1"/>
</dbReference>
<evidence type="ECO:0000256" key="1">
    <source>
        <dbReference type="SAM" id="Phobius"/>
    </source>
</evidence>
<feature type="transmembrane region" description="Helical" evidence="1">
    <location>
        <begin position="50"/>
        <end position="72"/>
    </location>
</feature>
<dbReference type="EMBL" id="VUOB01000092">
    <property type="protein sequence ID" value="KAA2250719.1"/>
    <property type="molecule type" value="Genomic_DNA"/>
</dbReference>
<gene>
    <name evidence="2" type="ORF">F0L68_38865</name>
</gene>
<protein>
    <submittedName>
        <fullName evidence="2">Uncharacterized protein</fullName>
    </submittedName>
</protein>
<keyword evidence="1" id="KW-1133">Transmembrane helix</keyword>
<feature type="transmembrane region" description="Helical" evidence="1">
    <location>
        <begin position="267"/>
        <end position="285"/>
    </location>
</feature>
<feature type="transmembrane region" description="Helical" evidence="1">
    <location>
        <begin position="25"/>
        <end position="44"/>
    </location>
</feature>
<organism evidence="2 3">
    <name type="scientific">Solihabitans fulvus</name>
    <dbReference type="NCBI Taxonomy" id="1892852"/>
    <lineage>
        <taxon>Bacteria</taxon>
        <taxon>Bacillati</taxon>
        <taxon>Actinomycetota</taxon>
        <taxon>Actinomycetes</taxon>
        <taxon>Pseudonocardiales</taxon>
        <taxon>Pseudonocardiaceae</taxon>
        <taxon>Solihabitans</taxon>
    </lineage>
</organism>
<evidence type="ECO:0000313" key="2">
    <source>
        <dbReference type="EMBL" id="KAA2250719.1"/>
    </source>
</evidence>
<keyword evidence="1" id="KW-0472">Membrane</keyword>
<dbReference type="AlphaFoldDB" id="A0A5B2WJY8"/>
<proteinExistence type="predicted"/>
<reference evidence="2 3" key="2">
    <citation type="submission" date="2019-09" db="EMBL/GenBank/DDBJ databases">
        <authorList>
            <person name="Jin C."/>
        </authorList>
    </citation>
    <scope>NUCLEOTIDE SEQUENCE [LARGE SCALE GENOMIC DNA]</scope>
    <source>
        <strain evidence="2 3">AN110305</strain>
    </source>
</reference>
<comment type="caution">
    <text evidence="2">The sequence shown here is derived from an EMBL/GenBank/DDBJ whole genome shotgun (WGS) entry which is preliminary data.</text>
</comment>
<keyword evidence="1" id="KW-0812">Transmembrane</keyword>
<reference evidence="2 3" key="1">
    <citation type="submission" date="2019-09" db="EMBL/GenBank/DDBJ databases">
        <title>Goodfellowia gen. nov., a new genus of the Pseudonocardineae related to Actinoalloteichus, containing Goodfellowia coeruleoviolacea gen. nov., comb. nov. gen. nov., comb. nov.</title>
        <authorList>
            <person name="Labeda D."/>
        </authorList>
    </citation>
    <scope>NUCLEOTIDE SEQUENCE [LARGE SCALE GENOMIC DNA]</scope>
    <source>
        <strain evidence="2 3">AN110305</strain>
    </source>
</reference>
<keyword evidence="3" id="KW-1185">Reference proteome</keyword>
<sequence>MVPDGAGWTRLGAHRATSVETRVEAGGTVLQSALGGVLLVPFVALTMSDAAARFIGAVVLAVVLWVALRAWVSGRRPAARLDLYERGLTVAVGGRLRVVCYDTTSGRQDTVRHVGGHTVHVHTLTDLDGKTLELRGTWRRSWLGVVRHSGFGDADQWAPAIARAVAEAQAPAAAALVSTVRTSRAAAGLTALGLVLVPSTAVAYVVMNVLAGQNFQRLRAQCAISHAGVAWTRSYPVGLPLCAVIFPALAVLAAVGVMVLRRPAASWLAFAVLVPALVLTAGGVFNLEDYVSYAGGEAGTFGSPCGSG</sequence>